<feature type="compositionally biased region" description="Low complexity" evidence="1">
    <location>
        <begin position="269"/>
        <end position="294"/>
    </location>
</feature>
<gene>
    <name evidence="2" type="ORF">K457DRAFT_196627</name>
</gene>
<dbReference type="Pfam" id="PF13516">
    <property type="entry name" value="LRR_6"/>
    <property type="match status" value="2"/>
</dbReference>
<feature type="compositionally biased region" description="Polar residues" evidence="1">
    <location>
        <begin position="295"/>
        <end position="304"/>
    </location>
</feature>
<reference evidence="2 3" key="1">
    <citation type="submission" date="2016-05" db="EMBL/GenBank/DDBJ databases">
        <title>Genome sequencing reveals origins of a unique bacterial endosymbiosis in the earliest lineages of terrestrial Fungi.</title>
        <authorList>
            <consortium name="DOE Joint Genome Institute"/>
            <person name="Uehling J."/>
            <person name="Gryganskyi A."/>
            <person name="Hameed K."/>
            <person name="Tschaplinski T."/>
            <person name="Misztal P."/>
            <person name="Wu S."/>
            <person name="Desiro A."/>
            <person name="Vande Pol N."/>
            <person name="Du Z.-Y."/>
            <person name="Zienkiewicz A."/>
            <person name="Zienkiewicz K."/>
            <person name="Morin E."/>
            <person name="Tisserant E."/>
            <person name="Splivallo R."/>
            <person name="Hainaut M."/>
            <person name="Henrissat B."/>
            <person name="Ohm R."/>
            <person name="Kuo A."/>
            <person name="Yan J."/>
            <person name="Lipzen A."/>
            <person name="Nolan M."/>
            <person name="Labutti K."/>
            <person name="Barry K."/>
            <person name="Goldstein A."/>
            <person name="Labbe J."/>
            <person name="Schadt C."/>
            <person name="Tuskan G."/>
            <person name="Grigoriev I."/>
            <person name="Martin F."/>
            <person name="Vilgalys R."/>
            <person name="Bonito G."/>
        </authorList>
    </citation>
    <scope>NUCLEOTIDE SEQUENCE [LARGE SCALE GENOMIC DNA]</scope>
    <source>
        <strain evidence="2 3">AG-77</strain>
    </source>
</reference>
<feature type="region of interest" description="Disordered" evidence="1">
    <location>
        <begin position="201"/>
        <end position="240"/>
    </location>
</feature>
<name>A0A197JF14_9FUNG</name>
<dbReference type="InterPro" id="IPR006553">
    <property type="entry name" value="Leu-rich_rpt_Cys-con_subtyp"/>
</dbReference>
<dbReference type="OrthoDB" id="10258445at2759"/>
<dbReference type="SMART" id="SM00367">
    <property type="entry name" value="LRR_CC"/>
    <property type="match status" value="3"/>
</dbReference>
<evidence type="ECO:0000313" key="2">
    <source>
        <dbReference type="EMBL" id="OAQ23720.1"/>
    </source>
</evidence>
<dbReference type="EMBL" id="KV442110">
    <property type="protein sequence ID" value="OAQ23720.1"/>
    <property type="molecule type" value="Genomic_DNA"/>
</dbReference>
<keyword evidence="3" id="KW-1185">Reference proteome</keyword>
<dbReference type="InterPro" id="IPR001611">
    <property type="entry name" value="Leu-rich_rpt"/>
</dbReference>
<evidence type="ECO:0000256" key="1">
    <source>
        <dbReference type="SAM" id="MobiDB-lite"/>
    </source>
</evidence>
<sequence>MSVNPLDIPEILQWILNCRQILDQEDLFSASLVNKAWYQVSKRAQWIKLELDSDSWVDPYHQALAAQLSMYGAFVRTLVLKECVADRSQLEAILPYMTCLQSIMVGRVTLYNRSSSLLQSLELLPMAHLQHLCLPHVSTASGRIDLLLRICESQTHQIMHLELLDSEIDDDVLADIARTCPSLKTLDLSRNEVIAFKGALDSSESDTMDDSQQNWTARAAAVSTQWASNRSNNNKNNSPYSQRQVVLQHDDTFDADDTLGVLLNEESKQQQTQTYHQQDQQNKQQYQTQQQDHTLTSTRPTQSPLPRLCPPSKLLREDPPFMHLEELSLVFCFGIANTEFQTLFRSFRNKSLRSLNLQFTNIEDSGLEALAQNMGHRLTSVSVSYCNRITARGIRALVEPNRCPRLLELEFLSCDFVSADCFRDPWGCHRLRRLEFTGSRSRSRGAVPAAAATPGPATATDGTECVNGSTAG</sequence>
<dbReference type="PANTHER" id="PTHR13318:SF247">
    <property type="entry name" value="GH16156P"/>
    <property type="match status" value="1"/>
</dbReference>
<dbReference type="SUPFAM" id="SSF52047">
    <property type="entry name" value="RNI-like"/>
    <property type="match status" value="1"/>
</dbReference>
<dbReference type="AlphaFoldDB" id="A0A197JF14"/>
<dbReference type="PANTHER" id="PTHR13318">
    <property type="entry name" value="PARTNER OF PAIRED, ISOFORM B-RELATED"/>
    <property type="match status" value="1"/>
</dbReference>
<dbReference type="GO" id="GO:0031146">
    <property type="term" value="P:SCF-dependent proteasomal ubiquitin-dependent protein catabolic process"/>
    <property type="evidence" value="ECO:0007669"/>
    <property type="project" value="TreeGrafter"/>
</dbReference>
<feature type="compositionally biased region" description="Low complexity" evidence="1">
    <location>
        <begin position="445"/>
        <end position="460"/>
    </location>
</feature>
<feature type="compositionally biased region" description="Low complexity" evidence="1">
    <location>
        <begin position="228"/>
        <end position="238"/>
    </location>
</feature>
<organism evidence="2 3">
    <name type="scientific">Linnemannia elongata AG-77</name>
    <dbReference type="NCBI Taxonomy" id="1314771"/>
    <lineage>
        <taxon>Eukaryota</taxon>
        <taxon>Fungi</taxon>
        <taxon>Fungi incertae sedis</taxon>
        <taxon>Mucoromycota</taxon>
        <taxon>Mortierellomycotina</taxon>
        <taxon>Mortierellomycetes</taxon>
        <taxon>Mortierellales</taxon>
        <taxon>Mortierellaceae</taxon>
        <taxon>Linnemannia</taxon>
    </lineage>
</organism>
<evidence type="ECO:0000313" key="3">
    <source>
        <dbReference type="Proteomes" id="UP000078512"/>
    </source>
</evidence>
<feature type="compositionally biased region" description="Polar residues" evidence="1">
    <location>
        <begin position="210"/>
        <end position="227"/>
    </location>
</feature>
<proteinExistence type="predicted"/>
<feature type="region of interest" description="Disordered" evidence="1">
    <location>
        <begin position="445"/>
        <end position="472"/>
    </location>
</feature>
<feature type="region of interest" description="Disordered" evidence="1">
    <location>
        <begin position="267"/>
        <end position="310"/>
    </location>
</feature>
<accession>A0A197JF14</accession>
<dbReference type="GO" id="GO:0019005">
    <property type="term" value="C:SCF ubiquitin ligase complex"/>
    <property type="evidence" value="ECO:0007669"/>
    <property type="project" value="TreeGrafter"/>
</dbReference>
<dbReference type="InterPro" id="IPR032675">
    <property type="entry name" value="LRR_dom_sf"/>
</dbReference>
<dbReference type="Proteomes" id="UP000078512">
    <property type="component" value="Unassembled WGS sequence"/>
</dbReference>
<dbReference type="Gene3D" id="3.80.10.10">
    <property type="entry name" value="Ribonuclease Inhibitor"/>
    <property type="match status" value="2"/>
</dbReference>
<protein>
    <submittedName>
        <fullName evidence="2">RNI-like protein</fullName>
    </submittedName>
</protein>